<reference evidence="1 2" key="1">
    <citation type="submission" date="2016-04" db="EMBL/GenBank/DDBJ databases">
        <title>Genome analyses suggest a sexual origin of heterokaryosis in a supposedly ancient asexual fungus.</title>
        <authorList>
            <person name="Ropars J."/>
            <person name="Sedzielewska K."/>
            <person name="Noel J."/>
            <person name="Charron P."/>
            <person name="Farinelli L."/>
            <person name="Marton T."/>
            <person name="Kruger M."/>
            <person name="Pelin A."/>
            <person name="Brachmann A."/>
            <person name="Corradi N."/>
        </authorList>
    </citation>
    <scope>NUCLEOTIDE SEQUENCE [LARGE SCALE GENOMIC DNA]</scope>
    <source>
        <strain evidence="1 2">C2</strain>
    </source>
</reference>
<comment type="caution">
    <text evidence="1">The sequence shown here is derived from an EMBL/GenBank/DDBJ whole genome shotgun (WGS) entry which is preliminary data.</text>
</comment>
<dbReference type="VEuPathDB" id="FungiDB:FUN_002840"/>
<evidence type="ECO:0000313" key="2">
    <source>
        <dbReference type="Proteomes" id="UP000233469"/>
    </source>
</evidence>
<dbReference type="AlphaFoldDB" id="A0A2N1M213"/>
<gene>
    <name evidence="1" type="ORF">RhiirC2_801713</name>
</gene>
<proteinExistence type="predicted"/>
<dbReference type="EMBL" id="LLXL01007011">
    <property type="protein sequence ID" value="PKK55704.1"/>
    <property type="molecule type" value="Genomic_DNA"/>
</dbReference>
<evidence type="ECO:0008006" key="3">
    <source>
        <dbReference type="Google" id="ProtNLM"/>
    </source>
</evidence>
<dbReference type="VEuPathDB" id="FungiDB:RhiirA1_446785"/>
<accession>A0A2N1M213</accession>
<dbReference type="PANTHER" id="PTHR46579:SF1">
    <property type="entry name" value="F5_8 TYPE C DOMAIN-CONTAINING PROTEIN"/>
    <property type="match status" value="1"/>
</dbReference>
<reference evidence="1 2" key="2">
    <citation type="submission" date="2017-10" db="EMBL/GenBank/DDBJ databases">
        <title>Extensive intraspecific genome diversity in a model arbuscular mycorrhizal fungus.</title>
        <authorList>
            <person name="Chen E.C.H."/>
            <person name="Morin E."/>
            <person name="Baudet D."/>
            <person name="Noel J."/>
            <person name="Ndikumana S."/>
            <person name="Charron P."/>
            <person name="St-Onge C."/>
            <person name="Giorgi J."/>
            <person name="Grigoriev I.V."/>
            <person name="Roux C."/>
            <person name="Martin F.M."/>
            <person name="Corradi N."/>
        </authorList>
    </citation>
    <scope>NUCLEOTIDE SEQUENCE [LARGE SCALE GENOMIC DNA]</scope>
    <source>
        <strain evidence="1 2">C2</strain>
    </source>
</reference>
<sequence>MDEAHQKLVKIVKIIEQNYGRDMISPNLHLSLHLYECAKDFGPLYTFWYFLFKCMNGMLGSLPNSHRKIEPKLMRQIMNDKQINNIVSSGIVNTKGLDILDTRPSVDYYNVTYPANNFQKPFREGPEDSIIIRIRMNQFRRCRIGSKIFSSKMSSRHVKSSFVTAKFITIDDDVDVYPDQVQYYFTHTVDLLNGPAKHFLVYVRWYKHAGSRNIQYYFSSDNDINTCAIVRRILSRVT</sequence>
<organism evidence="1 2">
    <name type="scientific">Rhizophagus irregularis</name>
    <dbReference type="NCBI Taxonomy" id="588596"/>
    <lineage>
        <taxon>Eukaryota</taxon>
        <taxon>Fungi</taxon>
        <taxon>Fungi incertae sedis</taxon>
        <taxon>Mucoromycota</taxon>
        <taxon>Glomeromycotina</taxon>
        <taxon>Glomeromycetes</taxon>
        <taxon>Glomerales</taxon>
        <taxon>Glomeraceae</taxon>
        <taxon>Rhizophagus</taxon>
    </lineage>
</organism>
<dbReference type="PANTHER" id="PTHR46579">
    <property type="entry name" value="F5/8 TYPE C DOMAIN-CONTAINING PROTEIN-RELATED"/>
    <property type="match status" value="1"/>
</dbReference>
<dbReference type="Proteomes" id="UP000233469">
    <property type="component" value="Unassembled WGS sequence"/>
</dbReference>
<evidence type="ECO:0000313" key="1">
    <source>
        <dbReference type="EMBL" id="PKK55704.1"/>
    </source>
</evidence>
<protein>
    <recommendedName>
        <fullName evidence="3">DUF4218 domain-containing protein</fullName>
    </recommendedName>
</protein>
<name>A0A2N1M213_9GLOM</name>